<protein>
    <recommendedName>
        <fullName evidence="4">Dirigent protein</fullName>
    </recommendedName>
</protein>
<reference evidence="5 6" key="1">
    <citation type="submission" date="2017-11" db="EMBL/GenBank/DDBJ databases">
        <title>De-novo sequencing of pomegranate (Punica granatum L.) genome.</title>
        <authorList>
            <person name="Akparov Z."/>
            <person name="Amiraslanov A."/>
            <person name="Hajiyeva S."/>
            <person name="Abbasov M."/>
            <person name="Kaur K."/>
            <person name="Hamwieh A."/>
            <person name="Solovyev V."/>
            <person name="Salamov A."/>
            <person name="Braich B."/>
            <person name="Kosarev P."/>
            <person name="Mahmoud A."/>
            <person name="Hajiyev E."/>
            <person name="Babayeva S."/>
            <person name="Izzatullayeva V."/>
            <person name="Mammadov A."/>
            <person name="Mammadov A."/>
            <person name="Sharifova S."/>
            <person name="Ojaghi J."/>
            <person name="Eynullazada K."/>
            <person name="Bayramov B."/>
            <person name="Abdulazimova A."/>
            <person name="Shahmuradov I."/>
        </authorList>
    </citation>
    <scope>NUCLEOTIDE SEQUENCE [LARGE SCALE GENOMIC DNA]</scope>
    <source>
        <strain evidence="6">cv. AG2017</strain>
        <tissue evidence="5">Leaf</tissue>
    </source>
</reference>
<comment type="similarity">
    <text evidence="1 4">Belongs to the plant dirigent protein family.</text>
</comment>
<comment type="caution">
    <text evidence="5">The sequence shown here is derived from an EMBL/GenBank/DDBJ whole genome shotgun (WGS) entry which is preliminary data.</text>
</comment>
<feature type="signal peptide" evidence="4">
    <location>
        <begin position="1"/>
        <end position="21"/>
    </location>
</feature>
<evidence type="ECO:0000256" key="1">
    <source>
        <dbReference type="ARBA" id="ARBA00010746"/>
    </source>
</evidence>
<sequence>MAMSAAILVLALQMMALRSWAQRTASPAPGWAQRLETGTGTMTNLQFYFHDTFSGSNPSAVRVAEARDTDNSLTLFGALVMVDDPLTEGISPSSKLVGRGQGLYGSAGQSEVAFLMAMSFCFLDGVYNGSCLSVLGKNAALNYEREMPIVGGTGLLRFARGYALAQTQMANPINGDAIVWYNVTVFN</sequence>
<dbReference type="OrthoDB" id="1864232at2759"/>
<comment type="subunit">
    <text evidence="2 4">Homodimer.</text>
</comment>
<keyword evidence="6" id="KW-1185">Reference proteome</keyword>
<keyword evidence="4" id="KW-0052">Apoplast</keyword>
<keyword evidence="3 4" id="KW-0964">Secreted</keyword>
<organism evidence="5 6">
    <name type="scientific">Punica granatum</name>
    <name type="common">Pomegranate</name>
    <dbReference type="NCBI Taxonomy" id="22663"/>
    <lineage>
        <taxon>Eukaryota</taxon>
        <taxon>Viridiplantae</taxon>
        <taxon>Streptophyta</taxon>
        <taxon>Embryophyta</taxon>
        <taxon>Tracheophyta</taxon>
        <taxon>Spermatophyta</taxon>
        <taxon>Magnoliopsida</taxon>
        <taxon>eudicotyledons</taxon>
        <taxon>Gunneridae</taxon>
        <taxon>Pentapetalae</taxon>
        <taxon>rosids</taxon>
        <taxon>malvids</taxon>
        <taxon>Myrtales</taxon>
        <taxon>Lythraceae</taxon>
        <taxon>Punica</taxon>
    </lineage>
</organism>
<dbReference type="PANTHER" id="PTHR21495">
    <property type="entry name" value="NUCLEOPORIN-RELATED"/>
    <property type="match status" value="1"/>
</dbReference>
<dbReference type="EMBL" id="PGOL01000037">
    <property type="protein sequence ID" value="PKI78713.1"/>
    <property type="molecule type" value="Genomic_DNA"/>
</dbReference>
<dbReference type="GO" id="GO:0048046">
    <property type="term" value="C:apoplast"/>
    <property type="evidence" value="ECO:0007669"/>
    <property type="project" value="UniProtKB-SubCell"/>
</dbReference>
<gene>
    <name evidence="5" type="ORF">CRG98_000938</name>
</gene>
<keyword evidence="4" id="KW-0732">Signal</keyword>
<comment type="subcellular location">
    <subcellularLocation>
        <location evidence="4">Secreted</location>
        <location evidence="4">Extracellular space</location>
        <location evidence="4">Apoplast</location>
    </subcellularLocation>
</comment>
<dbReference type="STRING" id="22663.A0A2I0LDG1"/>
<evidence type="ECO:0000313" key="6">
    <source>
        <dbReference type="Proteomes" id="UP000233551"/>
    </source>
</evidence>
<dbReference type="InterPro" id="IPR004265">
    <property type="entry name" value="Dirigent"/>
</dbReference>
<evidence type="ECO:0000256" key="3">
    <source>
        <dbReference type="ARBA" id="ARBA00022525"/>
    </source>
</evidence>
<dbReference type="GeneID" id="116202257"/>
<proteinExistence type="inferred from homology"/>
<dbReference type="InterPro" id="IPR044859">
    <property type="entry name" value="Allene_oxi_cyc_Dirigent"/>
</dbReference>
<dbReference type="Pfam" id="PF03018">
    <property type="entry name" value="Dirigent"/>
    <property type="match status" value="1"/>
</dbReference>
<dbReference type="Gene3D" id="2.40.480.10">
    <property type="entry name" value="Allene oxide cyclase-like"/>
    <property type="match status" value="1"/>
</dbReference>
<evidence type="ECO:0000313" key="5">
    <source>
        <dbReference type="EMBL" id="PKI78713.1"/>
    </source>
</evidence>
<accession>A0A2I0LDG1</accession>
<dbReference type="Proteomes" id="UP000233551">
    <property type="component" value="Unassembled WGS sequence"/>
</dbReference>
<dbReference type="GO" id="GO:0009699">
    <property type="term" value="P:phenylpropanoid biosynthetic process"/>
    <property type="evidence" value="ECO:0007669"/>
    <property type="project" value="UniProtKB-ARBA"/>
</dbReference>
<name>A0A2I0LDG1_PUNGR</name>
<feature type="chain" id="PRO_5047550960" description="Dirigent protein" evidence="4">
    <location>
        <begin position="22"/>
        <end position="187"/>
    </location>
</feature>
<evidence type="ECO:0000256" key="4">
    <source>
        <dbReference type="RuleBase" id="RU363099"/>
    </source>
</evidence>
<dbReference type="AlphaFoldDB" id="A0A2I0LDG1"/>
<evidence type="ECO:0000256" key="2">
    <source>
        <dbReference type="ARBA" id="ARBA00011738"/>
    </source>
</evidence>
<comment type="function">
    <text evidence="4">Dirigent proteins impart stereoselectivity on the phenoxy radical-coupling reaction, yielding optically active lignans from two molecules of coniferyl alcohol in the biosynthesis of lignans, flavonolignans, and alkaloids and thus plays a central role in plant secondary metabolism.</text>
</comment>